<proteinExistence type="predicted"/>
<protein>
    <submittedName>
        <fullName evidence="1">Uncharacterized protein</fullName>
    </submittedName>
</protein>
<name>A0A6J5LE43_9CAUD</name>
<evidence type="ECO:0000313" key="1">
    <source>
        <dbReference type="EMBL" id="CAB4129909.1"/>
    </source>
</evidence>
<organism evidence="1">
    <name type="scientific">uncultured Caudovirales phage</name>
    <dbReference type="NCBI Taxonomy" id="2100421"/>
    <lineage>
        <taxon>Viruses</taxon>
        <taxon>Duplodnaviria</taxon>
        <taxon>Heunggongvirae</taxon>
        <taxon>Uroviricota</taxon>
        <taxon>Caudoviricetes</taxon>
        <taxon>Peduoviridae</taxon>
        <taxon>Maltschvirus</taxon>
        <taxon>Maltschvirus maltsch</taxon>
    </lineage>
</organism>
<sequence>MNTLIETLAKQAGMVKYPTGLGISENTIWGDRNIEQFAKLIIQKAGEAFWSEDCHASDLAYEEYYRNRKKINQHFGVE</sequence>
<dbReference type="EMBL" id="LR796237">
    <property type="protein sequence ID" value="CAB4129909.1"/>
    <property type="molecule type" value="Genomic_DNA"/>
</dbReference>
<gene>
    <name evidence="1" type="ORF">UFOVP116_174</name>
</gene>
<reference evidence="1" key="1">
    <citation type="submission" date="2020-04" db="EMBL/GenBank/DDBJ databases">
        <authorList>
            <person name="Chiriac C."/>
            <person name="Salcher M."/>
            <person name="Ghai R."/>
            <person name="Kavagutti S V."/>
        </authorList>
    </citation>
    <scope>NUCLEOTIDE SEQUENCE</scope>
</reference>
<accession>A0A6J5LE43</accession>